<evidence type="ECO:0000259" key="2">
    <source>
        <dbReference type="PROSITE" id="PS51867"/>
    </source>
</evidence>
<reference evidence="4" key="2">
    <citation type="submission" date="2014-08" db="EMBL/GenBank/DDBJ databases">
        <title>Exploiting Issatchenkia orientalis SD108 for Succinic Acid Production.</title>
        <authorList>
            <person name="Xiao H."/>
            <person name="Shao Z."/>
            <person name="Jiang Y."/>
            <person name="Dole S."/>
            <person name="Zhao H."/>
        </authorList>
    </citation>
    <scope>NUCLEOTIDE SEQUENCE [LARGE SCALE GENOMIC DNA]</scope>
    <source>
        <strain evidence="4">SD108</strain>
    </source>
</reference>
<name>A0A099NZ97_PICKU</name>
<dbReference type="VEuPathDB" id="FungiDB:C5L36_0E02230"/>
<dbReference type="AlphaFoldDB" id="A0A099NZ97"/>
<dbReference type="PROSITE" id="PS51867">
    <property type="entry name" value="ZF_RING_GID"/>
    <property type="match status" value="1"/>
</dbReference>
<organism evidence="4 5">
    <name type="scientific">Pichia kudriavzevii</name>
    <name type="common">Yeast</name>
    <name type="synonym">Issatchenkia orientalis</name>
    <dbReference type="NCBI Taxonomy" id="4909"/>
    <lineage>
        <taxon>Eukaryota</taxon>
        <taxon>Fungi</taxon>
        <taxon>Dikarya</taxon>
        <taxon>Ascomycota</taxon>
        <taxon>Saccharomycotina</taxon>
        <taxon>Pichiomycetes</taxon>
        <taxon>Pichiales</taxon>
        <taxon>Pichiaceae</taxon>
        <taxon>Pichia</taxon>
    </lineage>
</organism>
<proteinExistence type="predicted"/>
<dbReference type="Proteomes" id="UP000029867">
    <property type="component" value="Unassembled WGS sequence"/>
</dbReference>
<keyword evidence="1" id="KW-0863">Zinc-finger</keyword>
<accession>A0A099NZ97</accession>
<gene>
    <name evidence="3" type="ORF">C5L36_0E02230</name>
    <name evidence="4" type="ORF">JL09_g3683</name>
</gene>
<evidence type="ECO:0000313" key="3">
    <source>
        <dbReference type="EMBL" id="AWU78159.1"/>
    </source>
</evidence>
<keyword evidence="6" id="KW-1185">Reference proteome</keyword>
<reference evidence="5" key="1">
    <citation type="journal article" date="2014" name="Microb. Cell Fact.">
        <title>Exploiting Issatchenkia orientalis SD108 for succinic acid production.</title>
        <authorList>
            <person name="Xiao H."/>
            <person name="Shao Z."/>
            <person name="Jiang Y."/>
            <person name="Dole S."/>
            <person name="Zhao H."/>
        </authorList>
    </citation>
    <scope>NUCLEOTIDE SEQUENCE [LARGE SCALE GENOMIC DNA]</scope>
    <source>
        <strain evidence="5">SD108</strain>
    </source>
</reference>
<dbReference type="OrthoDB" id="1933281at2759"/>
<dbReference type="EMBL" id="JQFK01000042">
    <property type="protein sequence ID" value="KGK37191.1"/>
    <property type="molecule type" value="Genomic_DNA"/>
</dbReference>
<keyword evidence="1" id="KW-0862">Zinc</keyword>
<dbReference type="Proteomes" id="UP000249293">
    <property type="component" value="Chromosome 5"/>
</dbReference>
<dbReference type="GeneID" id="40386018"/>
<sequence>MYRQVDALRRSIDELAEAHVADAFLDNSEMLVRRLEGIHRRLSFGEEVTVKEMDEIIDSYVVDTTESEKKAMRMFKHVQGRLEKPGVDLDLVCSSSTADKALLSGDTKRMVRAIAMEMLYIGEDRAALALAPECYHVANWFAQLQQRQQVATQTYGEGHARLLSGGHRGFYLVSHGLKTHPPLGRALLAGEIALGALVAHGRNGRHPKGDGLALLYAVPSDELPVVEHPLLVCPVQRVETTSTVGERPYVLVCGHFIGEQALKRLVEGAYSGEIKCPYCPSRGAYSEARPVCILP</sequence>
<evidence type="ECO:0000313" key="5">
    <source>
        <dbReference type="Proteomes" id="UP000029867"/>
    </source>
</evidence>
<dbReference type="KEGG" id="pkz:C5L36_0E02230"/>
<reference evidence="3 6" key="3">
    <citation type="submission" date="2018-06" db="EMBL/GenBank/DDBJ databases">
        <title>Population genomics shows no distinction between pathogenic Candida krusei and environmental Pichia kudriavzevii: One species, four names.</title>
        <authorList>
            <person name="Douglass A.P."/>
            <person name="Offei B."/>
            <person name="Braun-Galleani S."/>
            <person name="Coughlan A.Y."/>
            <person name="Martos A."/>
            <person name="Ortiz-Merino R.A."/>
            <person name="Byrne K.P."/>
            <person name="Wolfe K.H."/>
        </authorList>
    </citation>
    <scope>NUCLEOTIDE SEQUENCE [LARGE SCALE GENOMIC DNA]</scope>
    <source>
        <strain evidence="3 6">CBS573</strain>
    </source>
</reference>
<dbReference type="GO" id="GO:0061630">
    <property type="term" value="F:ubiquitin protein ligase activity"/>
    <property type="evidence" value="ECO:0007669"/>
    <property type="project" value="InterPro"/>
</dbReference>
<dbReference type="HOGENOM" id="CLU_943539_0_0_1"/>
<feature type="domain" description="RING-Gid-type" evidence="2">
    <location>
        <begin position="233"/>
        <end position="279"/>
    </location>
</feature>
<dbReference type="RefSeq" id="XP_029323635.1">
    <property type="nucleotide sequence ID" value="XM_029467775.1"/>
</dbReference>
<evidence type="ECO:0000313" key="4">
    <source>
        <dbReference type="EMBL" id="KGK37191.1"/>
    </source>
</evidence>
<dbReference type="STRING" id="4909.A0A099NZ97"/>
<evidence type="ECO:0000256" key="1">
    <source>
        <dbReference type="PROSITE-ProRule" id="PRU01215"/>
    </source>
</evidence>
<dbReference type="GO" id="GO:0008270">
    <property type="term" value="F:zinc ion binding"/>
    <property type="evidence" value="ECO:0007669"/>
    <property type="project" value="UniProtKB-KW"/>
</dbReference>
<protein>
    <recommendedName>
        <fullName evidence="2">RING-Gid-type domain-containing protein</fullName>
    </recommendedName>
</protein>
<dbReference type="EMBL" id="CP028777">
    <property type="protein sequence ID" value="AWU78159.1"/>
    <property type="molecule type" value="Genomic_DNA"/>
</dbReference>
<dbReference type="InterPro" id="IPR044063">
    <property type="entry name" value="ZF_RING_GID"/>
</dbReference>
<keyword evidence="1" id="KW-0479">Metal-binding</keyword>
<evidence type="ECO:0000313" key="6">
    <source>
        <dbReference type="Proteomes" id="UP000249293"/>
    </source>
</evidence>
<feature type="zinc finger region" description="RING-Gid-type" evidence="1">
    <location>
        <begin position="233"/>
        <end position="279"/>
    </location>
</feature>